<feature type="region of interest" description="Disordered" evidence="1">
    <location>
        <begin position="618"/>
        <end position="807"/>
    </location>
</feature>
<dbReference type="RefSeq" id="WP_205278630.1">
    <property type="nucleotide sequence ID" value="NZ_JAFFPU010000018.1"/>
</dbReference>
<feature type="compositionally biased region" description="Acidic residues" evidence="1">
    <location>
        <begin position="535"/>
        <end position="544"/>
    </location>
</feature>
<keyword evidence="3" id="KW-1185">Reference proteome</keyword>
<feature type="compositionally biased region" description="Acidic residues" evidence="1">
    <location>
        <begin position="172"/>
        <end position="183"/>
    </location>
</feature>
<feature type="compositionally biased region" description="Acidic residues" evidence="1">
    <location>
        <begin position="436"/>
        <end position="457"/>
    </location>
</feature>
<proteinExistence type="predicted"/>
<accession>A0ABS2UB35</accession>
<feature type="region of interest" description="Disordered" evidence="1">
    <location>
        <begin position="592"/>
        <end position="611"/>
    </location>
</feature>
<protein>
    <recommendedName>
        <fullName evidence="4">AAA family ATPase</fullName>
    </recommendedName>
</protein>
<sequence length="1044" mass="112809">MAEDYEMIKDDNSPGGGDQDSGMDELQFDDIDSMLASGEPDSASTSGLDDLSMEVDPLESLVASSGEEYPSSFENDFSFHPEENSSDETIGDDSLDLELTDPLIDAEIDKLLDISEISKPNKSSLSQLESDDSFFIPADENETSDQDFSELDSYLTEEPDAISFGEELDDLDDFGLTDLDDEGPISLHEDDLQGVKPDFSLQDFHTEEEQQEELDHGDLSFDEDDFLNEEEGPISLSEDELGAIGATEAPLADFSHPDAGEEESIALSGSELDGILETDDKTDWGSTSLDTLDDLDEDGPISLSGNELDDILGSSGEPSIQPTASANEEDELPDFITHHDEPETDDEGPIALSEDELGNLLADNSGEDTNEPLDSFPELNIGGEESASSMPDFTLDSEDEEPISLSLDELDHIQTDADASDEIASVSLEDGGFDLPPEESVLESEDNEPIALSEEELGNLLSDDSGSEDLESGDGFSDLLHDDTLPEDTGSMFGGDDSFTLPVEQDLGGPDEFGLDEESLPDHSDFAFEPSDSVSESDDAEDGEPIALSQEELGNLLSNDLKEEKTDSLFDEPTSEEDDLISLPVNELDELGELSETASVEDDGFSLDDFELPTNDLDAALESPNVPSLEDEGPIALSDDELGNLLSTESAESEDSSAFDFEPSETSVLDENEDEGPIALSDEELGNLLSTESAESEDSSAFDFEPSETSVLDENEDEGPIALSDDELGNLLSTESPESEDSSSFDFEPKESSILDGEDADEPIALSTDELDHLLTDNAEASAEGEFPGADSEIDWDAPLSEPGEVPLEDEEPIALSTDELDHILTDKAEANEGEFPGANSEIDWDAPLSEPGEVPLEDEEPIALSTDELDHILTDKTSEISLEEDEGPIALSEDELGNLLSDVEVTEEGEDLNEILGELPASSDLDAFGSLDEDVSLAQPDSSSPIVPTAETVQDDGMIIVLDEYADEEELSPMEELRKTPDQTVTQPAAAEGVETTPSKEEMKRIMTYLDELLGNLPDDLIREFSQSDYFELYKKLMKQIGV</sequence>
<feature type="region of interest" description="Disordered" evidence="1">
    <location>
        <begin position="978"/>
        <end position="1001"/>
    </location>
</feature>
<feature type="compositionally biased region" description="Polar residues" evidence="1">
    <location>
        <begin position="316"/>
        <end position="326"/>
    </location>
</feature>
<feature type="compositionally biased region" description="Acidic residues" evidence="1">
    <location>
        <begin position="220"/>
        <end position="241"/>
    </location>
</feature>
<feature type="region of interest" description="Disordered" evidence="1">
    <location>
        <begin position="832"/>
        <end position="856"/>
    </location>
</feature>
<feature type="compositionally biased region" description="Acidic residues" evidence="1">
    <location>
        <begin position="342"/>
        <end position="357"/>
    </location>
</feature>
<feature type="compositionally biased region" description="Acidic residues" evidence="1">
    <location>
        <begin position="711"/>
        <end position="728"/>
    </location>
</feature>
<evidence type="ECO:0000313" key="3">
    <source>
        <dbReference type="Proteomes" id="UP000724686"/>
    </source>
</evidence>
<evidence type="ECO:0000256" key="1">
    <source>
        <dbReference type="SAM" id="MobiDB-lite"/>
    </source>
</evidence>
<dbReference type="EMBL" id="JAFFPU010000018">
    <property type="protein sequence ID" value="MBM9576452.1"/>
    <property type="molecule type" value="Genomic_DNA"/>
</dbReference>
<feature type="region of interest" description="Disordered" evidence="1">
    <location>
        <begin position="119"/>
        <end position="151"/>
    </location>
</feature>
<feature type="region of interest" description="Disordered" evidence="1">
    <location>
        <begin position="172"/>
        <end position="583"/>
    </location>
</feature>
<dbReference type="Proteomes" id="UP000724686">
    <property type="component" value="Unassembled WGS sequence"/>
</dbReference>
<comment type="caution">
    <text evidence="2">The sequence shown here is derived from an EMBL/GenBank/DDBJ whole genome shotgun (WGS) entry which is preliminary data.</text>
</comment>
<organism evidence="2 3">
    <name type="scientific">Leptospira ainlahdjerensis</name>
    <dbReference type="NCBI Taxonomy" id="2810033"/>
    <lineage>
        <taxon>Bacteria</taxon>
        <taxon>Pseudomonadati</taxon>
        <taxon>Spirochaetota</taxon>
        <taxon>Spirochaetia</taxon>
        <taxon>Leptospirales</taxon>
        <taxon>Leptospiraceae</taxon>
        <taxon>Leptospira</taxon>
    </lineage>
</organism>
<name>A0ABS2UB35_9LEPT</name>
<gene>
    <name evidence="2" type="ORF">JWG45_04715</name>
</gene>
<feature type="compositionally biased region" description="Acidic residues" evidence="1">
    <location>
        <begin position="139"/>
        <end position="151"/>
    </location>
</feature>
<feature type="compositionally biased region" description="Acidic residues" evidence="1">
    <location>
        <begin position="84"/>
        <end position="94"/>
    </location>
</feature>
<feature type="compositionally biased region" description="Polar residues" evidence="1">
    <location>
        <begin position="119"/>
        <end position="128"/>
    </location>
</feature>
<evidence type="ECO:0008006" key="4">
    <source>
        <dbReference type="Google" id="ProtNLM"/>
    </source>
</evidence>
<feature type="region of interest" description="Disordered" evidence="1">
    <location>
        <begin position="1"/>
        <end position="94"/>
    </location>
</feature>
<reference evidence="2 3" key="1">
    <citation type="submission" date="2021-02" db="EMBL/GenBank/DDBJ databases">
        <title>Leptospira ainlahdjerensis sp. nov., Leptospira ainazelensis sp. nov., Leptospira abararensis sp. nov. and Leptospira chreensis sp. nov., four new species isolated from water sources in Algeria.</title>
        <authorList>
            <person name="Amara Korba A."/>
            <person name="Kainiu M."/>
            <person name="Vincent A.T."/>
            <person name="Mariet J.-F."/>
            <person name="Veyrier F.J."/>
            <person name="Goarant C."/>
            <person name="Picardeau M."/>
        </authorList>
    </citation>
    <scope>NUCLEOTIDE SEQUENCE [LARGE SCALE GENOMIC DNA]</scope>
    <source>
        <strain evidence="2 3">201903070</strain>
    </source>
</reference>
<feature type="compositionally biased region" description="Acidic residues" evidence="1">
    <location>
        <begin position="21"/>
        <end position="32"/>
    </location>
</feature>
<feature type="compositionally biased region" description="Acidic residues" evidence="1">
    <location>
        <begin position="668"/>
        <end position="685"/>
    </location>
</feature>
<feature type="compositionally biased region" description="Basic and acidic residues" evidence="1">
    <location>
        <begin position="204"/>
        <end position="219"/>
    </location>
</feature>
<feature type="compositionally biased region" description="Acidic residues" evidence="1">
    <location>
        <begin position="629"/>
        <end position="642"/>
    </location>
</feature>
<feature type="compositionally biased region" description="Acidic residues" evidence="1">
    <location>
        <begin position="569"/>
        <end position="580"/>
    </location>
</feature>
<feature type="compositionally biased region" description="Basic and acidic residues" evidence="1">
    <location>
        <begin position="1"/>
        <end position="12"/>
    </location>
</feature>
<evidence type="ECO:0000313" key="2">
    <source>
        <dbReference type="EMBL" id="MBM9576452.1"/>
    </source>
</evidence>